<accession>A0A4U8UG86</accession>
<dbReference type="InterPro" id="IPR014710">
    <property type="entry name" value="RmlC-like_jellyroll"/>
</dbReference>
<name>A0A4U8UG86_9HELI</name>
<proteinExistence type="predicted"/>
<dbReference type="EMBL" id="JRPC02000004">
    <property type="protein sequence ID" value="TLE16708.1"/>
    <property type="molecule type" value="Genomic_DNA"/>
</dbReference>
<sequence>MNYALLPLRIFSDERGKLGVLESYKDMPFAMKRMYYIFDTSPSFDRGGHAHRELEQIVLCLCGSCEFVLDNGSLRESVKLNSPEVGLYIGKNMWREMKNFSYDCRLVVLASDYYDEREYIRDYAEFIEFIKEIKCKE</sequence>
<comment type="caution">
    <text evidence="2">The sequence shown here is derived from an EMBL/GenBank/DDBJ whole genome shotgun (WGS) entry which is preliminary data.</text>
</comment>
<dbReference type="CDD" id="cd20292">
    <property type="entry name" value="cupin_QdtA-like"/>
    <property type="match status" value="1"/>
</dbReference>
<dbReference type="SUPFAM" id="SSF51182">
    <property type="entry name" value="RmlC-like cupins"/>
    <property type="match status" value="1"/>
</dbReference>
<dbReference type="RefSeq" id="WP_034555875.1">
    <property type="nucleotide sequence ID" value="NZ_JRPC02000004.1"/>
</dbReference>
<evidence type="ECO:0000259" key="1">
    <source>
        <dbReference type="Pfam" id="PF05523"/>
    </source>
</evidence>
<evidence type="ECO:0000313" key="2">
    <source>
        <dbReference type="EMBL" id="TLE16708.1"/>
    </source>
</evidence>
<organism evidence="2 3">
    <name type="scientific">Helicobacter apodemus</name>
    <dbReference type="NCBI Taxonomy" id="135569"/>
    <lineage>
        <taxon>Bacteria</taxon>
        <taxon>Pseudomonadati</taxon>
        <taxon>Campylobacterota</taxon>
        <taxon>Epsilonproteobacteria</taxon>
        <taxon>Campylobacterales</taxon>
        <taxon>Helicobacteraceae</taxon>
        <taxon>Helicobacter</taxon>
    </lineage>
</organism>
<dbReference type="InterPro" id="IPR008894">
    <property type="entry name" value="QdtA_cupin_dom"/>
</dbReference>
<keyword evidence="3" id="KW-1185">Reference proteome</keyword>
<dbReference type="Pfam" id="PF05523">
    <property type="entry name" value="FdtA"/>
    <property type="match status" value="1"/>
</dbReference>
<dbReference type="Gene3D" id="2.60.120.10">
    <property type="entry name" value="Jelly Rolls"/>
    <property type="match status" value="1"/>
</dbReference>
<protein>
    <submittedName>
        <fullName evidence="2">WxcM-like domain-containing protein</fullName>
    </submittedName>
</protein>
<feature type="domain" description="Sugar 3,4-ketoisomerase QdtA cupin" evidence="1">
    <location>
        <begin position="1"/>
        <end position="130"/>
    </location>
</feature>
<dbReference type="AlphaFoldDB" id="A0A4U8UG86"/>
<gene>
    <name evidence="2" type="ORF">LS72_002380</name>
</gene>
<dbReference type="Proteomes" id="UP000029920">
    <property type="component" value="Unassembled WGS sequence"/>
</dbReference>
<evidence type="ECO:0000313" key="3">
    <source>
        <dbReference type="Proteomes" id="UP000029920"/>
    </source>
</evidence>
<dbReference type="InterPro" id="IPR011051">
    <property type="entry name" value="RmlC_Cupin_sf"/>
</dbReference>
<reference evidence="2 3" key="1">
    <citation type="journal article" date="2014" name="Genome Announc.">
        <title>Draft genome sequences of eight enterohepatic helicobacter species isolated from both laboratory and wild rodents.</title>
        <authorList>
            <person name="Sheh A."/>
            <person name="Shen Z."/>
            <person name="Fox J.G."/>
        </authorList>
    </citation>
    <scope>NUCLEOTIDE SEQUENCE [LARGE SCALE GENOMIC DNA]</scope>
    <source>
        <strain evidence="2 3">MIT-03-7007</strain>
    </source>
</reference>